<dbReference type="AlphaFoldDB" id="A0A0K2H0F0"/>
<organism evidence="2 3">
    <name type="scientific">Corynebacterium lactis RW2-5</name>
    <dbReference type="NCBI Taxonomy" id="1408189"/>
    <lineage>
        <taxon>Bacteria</taxon>
        <taxon>Bacillati</taxon>
        <taxon>Actinomycetota</taxon>
        <taxon>Actinomycetes</taxon>
        <taxon>Mycobacteriales</taxon>
        <taxon>Corynebacteriaceae</taxon>
        <taxon>Corynebacterium</taxon>
    </lineage>
</organism>
<dbReference type="PANTHER" id="PTHR33608">
    <property type="entry name" value="BLL2464 PROTEIN"/>
    <property type="match status" value="1"/>
</dbReference>
<dbReference type="InterPro" id="IPR002881">
    <property type="entry name" value="DUF58"/>
</dbReference>
<reference evidence="2 3" key="1">
    <citation type="submission" date="2013-10" db="EMBL/GenBank/DDBJ databases">
        <title>Complete genome sequence of Corynebacterium lactis DSM 45799(T), isolated from raw cow milk.</title>
        <authorList>
            <person name="Ruckert C."/>
            <person name="Albersmeier A."/>
            <person name="Lipski A."/>
            <person name="Kalinowski J."/>
        </authorList>
    </citation>
    <scope>NUCLEOTIDE SEQUENCE [LARGE SCALE GENOMIC DNA]</scope>
    <source>
        <strain evidence="2 3">RW2-5</strain>
    </source>
</reference>
<dbReference type="STRING" id="1408189.CLAC_06320"/>
<dbReference type="KEGG" id="clw:CLAC_06320"/>
<accession>A0A0K2H0F0</accession>
<sequence length="298" mass="32195">MAKSNPAQTQSAETPGQEATARDLKRVLAYIELTVQRRLNGLLRGNFLSSYNGPGSQPDAAREYVIGDDVRRMDWAVTARTSVAHVRTEEAERELECWVVAEPAARLATGVSGTTKRHLLTAATGAVAMLNDAPGSRTGLIAGPVQIAPGAGRAHNLQLLHRLANAHGENTLATDIDIAMTRSPRPGLLVIISDFLGPLDWGDALKVAAAQTDILAIRLVDPADEELPGTGPVVLADSATRKTVELNINTETRKQYAMEAAKHHRKVLDQLRSVRAKVVTLRTDGDWVLDFARQIGRN</sequence>
<evidence type="ECO:0000259" key="1">
    <source>
        <dbReference type="Pfam" id="PF01882"/>
    </source>
</evidence>
<proteinExistence type="predicted"/>
<name>A0A0K2H0F0_9CORY</name>
<evidence type="ECO:0000313" key="3">
    <source>
        <dbReference type="Proteomes" id="UP000058446"/>
    </source>
</evidence>
<gene>
    <name evidence="2" type="ORF">CLAC_06320</name>
</gene>
<dbReference type="OrthoDB" id="9776116at2"/>
<dbReference type="EMBL" id="CP006841">
    <property type="protein sequence ID" value="ALA67408.1"/>
    <property type="molecule type" value="Genomic_DNA"/>
</dbReference>
<dbReference type="Pfam" id="PF01882">
    <property type="entry name" value="DUF58"/>
    <property type="match status" value="1"/>
</dbReference>
<dbReference type="PANTHER" id="PTHR33608:SF6">
    <property type="entry name" value="BLL2464 PROTEIN"/>
    <property type="match status" value="1"/>
</dbReference>
<evidence type="ECO:0000313" key="2">
    <source>
        <dbReference type="EMBL" id="ALA67408.1"/>
    </source>
</evidence>
<dbReference type="PATRIC" id="fig|1408189.4.peg.1256"/>
<protein>
    <recommendedName>
        <fullName evidence="1">DUF58 domain-containing protein</fullName>
    </recommendedName>
</protein>
<dbReference type="RefSeq" id="WP_082313168.1">
    <property type="nucleotide sequence ID" value="NZ_CP006841.1"/>
</dbReference>
<keyword evidence="3" id="KW-1185">Reference proteome</keyword>
<dbReference type="Proteomes" id="UP000058446">
    <property type="component" value="Chromosome"/>
</dbReference>
<feature type="domain" description="DUF58" evidence="1">
    <location>
        <begin position="61"/>
        <end position="264"/>
    </location>
</feature>